<dbReference type="Pfam" id="PF11026">
    <property type="entry name" value="DUF2721"/>
    <property type="match status" value="1"/>
</dbReference>
<feature type="transmembrane region" description="Helical" evidence="1">
    <location>
        <begin position="15"/>
        <end position="36"/>
    </location>
</feature>
<dbReference type="InterPro" id="IPR021279">
    <property type="entry name" value="DUF2721"/>
</dbReference>
<reference evidence="2 3" key="1">
    <citation type="submission" date="2018-09" db="EMBL/GenBank/DDBJ databases">
        <title>Sphingomonas peninsula sp. nov., isolated from fildes peninsula, Antarctic soil.</title>
        <authorList>
            <person name="Yingchao G."/>
        </authorList>
    </citation>
    <scope>NUCLEOTIDE SEQUENCE [LARGE SCALE GENOMIC DNA]</scope>
    <source>
        <strain evidence="2 3">YZ-8</strain>
    </source>
</reference>
<gene>
    <name evidence="2" type="ORF">D3Y57_14030</name>
</gene>
<evidence type="ECO:0000313" key="2">
    <source>
        <dbReference type="EMBL" id="AYJ86858.1"/>
    </source>
</evidence>
<keyword evidence="1" id="KW-0812">Transmembrane</keyword>
<dbReference type="OrthoDB" id="5396182at2"/>
<dbReference type="RefSeq" id="WP_121153562.1">
    <property type="nucleotide sequence ID" value="NZ_CP032829.1"/>
</dbReference>
<feature type="transmembrane region" description="Helical" evidence="1">
    <location>
        <begin position="77"/>
        <end position="101"/>
    </location>
</feature>
<keyword evidence="1" id="KW-0472">Membrane</keyword>
<protein>
    <submittedName>
        <fullName evidence="2">DUF2721 domain-containing protein</fullName>
    </submittedName>
</protein>
<feature type="transmembrane region" description="Helical" evidence="1">
    <location>
        <begin position="113"/>
        <end position="133"/>
    </location>
</feature>
<organism evidence="2 3">
    <name type="scientific">Sphingomonas paeninsulae</name>
    <dbReference type="NCBI Taxonomy" id="2319844"/>
    <lineage>
        <taxon>Bacteria</taxon>
        <taxon>Pseudomonadati</taxon>
        <taxon>Pseudomonadota</taxon>
        <taxon>Alphaproteobacteria</taxon>
        <taxon>Sphingomonadales</taxon>
        <taxon>Sphingomonadaceae</taxon>
        <taxon>Sphingomonas</taxon>
    </lineage>
</organism>
<evidence type="ECO:0000256" key="1">
    <source>
        <dbReference type="SAM" id="Phobius"/>
    </source>
</evidence>
<accession>A0A494TN36</accession>
<dbReference type="KEGG" id="spha:D3Y57_14030"/>
<dbReference type="EMBL" id="CP032829">
    <property type="protein sequence ID" value="AYJ86858.1"/>
    <property type="molecule type" value="Genomic_DNA"/>
</dbReference>
<evidence type="ECO:0000313" key="3">
    <source>
        <dbReference type="Proteomes" id="UP000276254"/>
    </source>
</evidence>
<proteinExistence type="predicted"/>
<dbReference type="Proteomes" id="UP000276254">
    <property type="component" value="Chromosome"/>
</dbReference>
<name>A0A494TN36_SPHPE</name>
<dbReference type="AlphaFoldDB" id="A0A494TN36"/>
<sequence>MIAATPAVSDIAHTIALSVAPVFLLAGIGSIINVIAGRLNRVVDRSRLLETLHPASSGEEHERHVWELRLLDRRIGLASNAIFLCVASAVAVCAVVTLLFVAELASLKYGNSVSLLFVLAMILLAAGLILFLIETRVAVQGIRVREHLLERERRGRFRL</sequence>
<keyword evidence="3" id="KW-1185">Reference proteome</keyword>
<keyword evidence="1" id="KW-1133">Transmembrane helix</keyword>